<evidence type="ECO:0000313" key="1">
    <source>
        <dbReference type="EMBL" id="KAJ9112246.1"/>
    </source>
</evidence>
<dbReference type="Proteomes" id="UP001243375">
    <property type="component" value="Unassembled WGS sequence"/>
</dbReference>
<reference evidence="1" key="1">
    <citation type="submission" date="2023-04" db="EMBL/GenBank/DDBJ databases">
        <title>Draft Genome sequencing of Naganishia species isolated from polar environments using Oxford Nanopore Technology.</title>
        <authorList>
            <person name="Leo P."/>
            <person name="Venkateswaran K."/>
        </authorList>
    </citation>
    <scope>NUCLEOTIDE SEQUENCE</scope>
    <source>
        <strain evidence="1">MNA-CCFEE 5425</strain>
    </source>
</reference>
<protein>
    <submittedName>
        <fullName evidence="1">Uncharacterized protein</fullName>
    </submittedName>
</protein>
<name>A0ACC2WMD4_9TREE</name>
<organism evidence="1 2">
    <name type="scientific">Naganishia vaughanmartiniae</name>
    <dbReference type="NCBI Taxonomy" id="1424756"/>
    <lineage>
        <taxon>Eukaryota</taxon>
        <taxon>Fungi</taxon>
        <taxon>Dikarya</taxon>
        <taxon>Basidiomycota</taxon>
        <taxon>Agaricomycotina</taxon>
        <taxon>Tremellomycetes</taxon>
        <taxon>Filobasidiales</taxon>
        <taxon>Filobasidiaceae</taxon>
        <taxon>Naganishia</taxon>
    </lineage>
</organism>
<keyword evidence="2" id="KW-1185">Reference proteome</keyword>
<sequence length="366" mass="41417">MPAADTIFREPTSQEPTAATNGKLSPMMTSSYSLKALPQTPQLLKDDGIQETPGPVRARLAMMDKQMDQLHKEKSLLELQSQLKDTTGALDTSQNQLHKLETGLSSAREEITRLRASVQQADELREAGDEKAEMQARFELELRLAKQKAGLQVAKQQLVYVELERQYSKLESRFEQVSVEVESRDNEAQSMTKSLKAEKALRAKTAKELEKMQHACKRLEQRLAEQEQTTQTSTLQNADLQAAVKEAKDALARQTDKCSRLEKGMADLKEKNRELQKELDELVKDDTGRSGETEKEIRALRIELKGLKASMATKEVDLEEAQEELQKTRSDMREKDKALRKESREVETLQDKITNLEASLFSPLST</sequence>
<comment type="caution">
    <text evidence="1">The sequence shown here is derived from an EMBL/GenBank/DDBJ whole genome shotgun (WGS) entry which is preliminary data.</text>
</comment>
<dbReference type="EMBL" id="JASBWU010000026">
    <property type="protein sequence ID" value="KAJ9112246.1"/>
    <property type="molecule type" value="Genomic_DNA"/>
</dbReference>
<evidence type="ECO:0000313" key="2">
    <source>
        <dbReference type="Proteomes" id="UP001243375"/>
    </source>
</evidence>
<accession>A0ACC2WMD4</accession>
<proteinExistence type="predicted"/>
<gene>
    <name evidence="1" type="ORF">QFC22_006330</name>
</gene>